<accession>A0A9W8MU53</accession>
<organism evidence="1 2">
    <name type="scientific">Agrocybe chaxingu</name>
    <dbReference type="NCBI Taxonomy" id="84603"/>
    <lineage>
        <taxon>Eukaryota</taxon>
        <taxon>Fungi</taxon>
        <taxon>Dikarya</taxon>
        <taxon>Basidiomycota</taxon>
        <taxon>Agaricomycotina</taxon>
        <taxon>Agaricomycetes</taxon>
        <taxon>Agaricomycetidae</taxon>
        <taxon>Agaricales</taxon>
        <taxon>Agaricineae</taxon>
        <taxon>Strophariaceae</taxon>
        <taxon>Agrocybe</taxon>
    </lineage>
</organism>
<proteinExistence type="predicted"/>
<sequence>MPPIWNPPDAYPPSHHNSIQADSIIEASGIDNETTAALVLNQFSGYLALLESLPPAIPSEGPMSEVDILLKFADPPESVQEAYGNILLSVFVSSDFTIEAAQLVAAASHGSLSHSHISKERAAAHLHSACLHNLKMFDIVGRQLQRLTREMHQTLVLLETNLALLADSTYTETLADAEHRFWEAPSGLWGVYADFWILPRTRRNMDVLLRVSSSAKMMKSFVLGTEDAKLLSDGVMLEDFIFGLESGCAKLKGQIKPVKQDGM</sequence>
<reference evidence="1" key="1">
    <citation type="submission" date="2022-07" db="EMBL/GenBank/DDBJ databases">
        <title>Genome Sequence of Agrocybe chaxingu.</title>
        <authorList>
            <person name="Buettner E."/>
        </authorList>
    </citation>
    <scope>NUCLEOTIDE SEQUENCE</scope>
    <source>
        <strain evidence="1">MP-N11</strain>
    </source>
</reference>
<dbReference type="Proteomes" id="UP001148786">
    <property type="component" value="Unassembled WGS sequence"/>
</dbReference>
<keyword evidence="2" id="KW-1185">Reference proteome</keyword>
<evidence type="ECO:0000313" key="1">
    <source>
        <dbReference type="EMBL" id="KAJ3503521.1"/>
    </source>
</evidence>
<protein>
    <submittedName>
        <fullName evidence="1">Uncharacterized protein</fullName>
    </submittedName>
</protein>
<dbReference type="EMBL" id="JANKHO010001130">
    <property type="protein sequence ID" value="KAJ3503521.1"/>
    <property type="molecule type" value="Genomic_DNA"/>
</dbReference>
<evidence type="ECO:0000313" key="2">
    <source>
        <dbReference type="Proteomes" id="UP001148786"/>
    </source>
</evidence>
<comment type="caution">
    <text evidence="1">The sequence shown here is derived from an EMBL/GenBank/DDBJ whole genome shotgun (WGS) entry which is preliminary data.</text>
</comment>
<name>A0A9W8MU53_9AGAR</name>
<dbReference type="AlphaFoldDB" id="A0A9W8MU53"/>
<gene>
    <name evidence="1" type="ORF">NLJ89_g8394</name>
</gene>